<dbReference type="PANTHER" id="PTHR15032">
    <property type="entry name" value="N-ACYL-PHOSPHATIDYLETHANOLAMINE-HYDROLYZING PHOSPHOLIPASE D"/>
    <property type="match status" value="1"/>
</dbReference>
<comment type="function">
    <text evidence="2">Counteracts the endogenous Pycsar antiviral defense system. Phosphodiesterase that enables metal-dependent hydrolysis of host cyclic nucleotide Pycsar defense signals such as cCMP and cUMP.</text>
</comment>
<dbReference type="GO" id="GO:0005737">
    <property type="term" value="C:cytoplasm"/>
    <property type="evidence" value="ECO:0007669"/>
    <property type="project" value="TreeGrafter"/>
</dbReference>
<reference evidence="6" key="1">
    <citation type="submission" date="2020-09" db="EMBL/GenBank/DDBJ databases">
        <title>A novel bacterium of genus Paenibacillus, isolated from South China Sea.</title>
        <authorList>
            <person name="Huang H."/>
            <person name="Mo K."/>
            <person name="Hu Y."/>
        </authorList>
    </citation>
    <scope>NUCLEOTIDE SEQUENCE</scope>
    <source>
        <strain evidence="6">IB182493</strain>
    </source>
</reference>
<feature type="compositionally biased region" description="Basic and acidic residues" evidence="4">
    <location>
        <begin position="221"/>
        <end position="231"/>
    </location>
</feature>
<comment type="caution">
    <text evidence="6">The sequence shown here is derived from an EMBL/GenBank/DDBJ whole genome shotgun (WGS) entry which is preliminary data.</text>
</comment>
<organism evidence="6 7">
    <name type="scientific">Paenibacillus arenilitoris</name>
    <dbReference type="NCBI Taxonomy" id="2772299"/>
    <lineage>
        <taxon>Bacteria</taxon>
        <taxon>Bacillati</taxon>
        <taxon>Bacillota</taxon>
        <taxon>Bacilli</taxon>
        <taxon>Bacillales</taxon>
        <taxon>Paenibacillaceae</taxon>
        <taxon>Paenibacillus</taxon>
    </lineage>
</organism>
<evidence type="ECO:0000313" key="6">
    <source>
        <dbReference type="EMBL" id="MBD2867931.1"/>
    </source>
</evidence>
<dbReference type="GO" id="GO:0008270">
    <property type="term" value="F:zinc ion binding"/>
    <property type="evidence" value="ECO:0007669"/>
    <property type="project" value="InterPro"/>
</dbReference>
<feature type="region of interest" description="Disordered" evidence="4">
    <location>
        <begin position="219"/>
        <end position="240"/>
    </location>
</feature>
<evidence type="ECO:0000256" key="4">
    <source>
        <dbReference type="SAM" id="MobiDB-lite"/>
    </source>
</evidence>
<sequence length="359" mass="40874">MRLKRYANIDPVEQHTSLKQFNRWRQERIRRQRTKDYSYTVPNVQPDLDYLTDNRKCPSLTWIGHSTFFIQLGGVNIITDPVWSSQMAFQRRLTPPGIPIDDMPPIDVVLISHSHYDHLNIGSLRRLIGPRQLLVPAGLSPKLRKKGFIRVKELHWWESVTLNGIKFTFVPSQHSTRRNPWDTNSSHWGGWVIEQQTSLSRKTVSGTFGQTAQIAGVAAGEADRETARPDDGAADARGAGEPYVSETPTIYFAGDSGYFQGFKEIGCRFAIDVALLPIGAYEPEWFMGPQHTTPEQALQAFEDTGAKWFVPMHYGAFKLADDTPREALDRLEACRIKRRMEAERILVQPLGRTWRLSGK</sequence>
<gene>
    <name evidence="6" type="ORF">IDH41_05015</name>
</gene>
<dbReference type="GO" id="GO:0070290">
    <property type="term" value="F:N-acylphosphatidylethanolamine-specific phospholipase D activity"/>
    <property type="evidence" value="ECO:0007669"/>
    <property type="project" value="InterPro"/>
</dbReference>
<dbReference type="Pfam" id="PF12706">
    <property type="entry name" value="Lactamase_B_2"/>
    <property type="match status" value="2"/>
</dbReference>
<dbReference type="Proteomes" id="UP000632125">
    <property type="component" value="Unassembled WGS sequence"/>
</dbReference>
<evidence type="ECO:0000256" key="2">
    <source>
        <dbReference type="ARBA" id="ARBA00034301"/>
    </source>
</evidence>
<evidence type="ECO:0000313" key="7">
    <source>
        <dbReference type="Proteomes" id="UP000632125"/>
    </source>
</evidence>
<dbReference type="InterPro" id="IPR024884">
    <property type="entry name" value="NAPE-PLD"/>
</dbReference>
<name>A0A927H414_9BACL</name>
<dbReference type="SUPFAM" id="SSF56281">
    <property type="entry name" value="Metallo-hydrolase/oxidoreductase"/>
    <property type="match status" value="1"/>
</dbReference>
<comment type="catalytic activity">
    <reaction evidence="3">
        <text>3',5'-cyclic UMP + H2O = UMP + H(+)</text>
        <dbReference type="Rhea" id="RHEA:70575"/>
        <dbReference type="ChEBI" id="CHEBI:15377"/>
        <dbReference type="ChEBI" id="CHEBI:15378"/>
        <dbReference type="ChEBI" id="CHEBI:57865"/>
        <dbReference type="ChEBI" id="CHEBI:184387"/>
    </reaction>
    <physiologicalReaction direction="left-to-right" evidence="3">
        <dbReference type="Rhea" id="RHEA:70576"/>
    </physiologicalReaction>
</comment>
<proteinExistence type="predicted"/>
<evidence type="ECO:0000256" key="1">
    <source>
        <dbReference type="ARBA" id="ARBA00034221"/>
    </source>
</evidence>
<keyword evidence="7" id="KW-1185">Reference proteome</keyword>
<dbReference type="InterPro" id="IPR036866">
    <property type="entry name" value="RibonucZ/Hydroxyglut_hydro"/>
</dbReference>
<feature type="domain" description="Metallo-beta-lactamase" evidence="5">
    <location>
        <begin position="76"/>
        <end position="196"/>
    </location>
</feature>
<protein>
    <submittedName>
        <fullName evidence="6">MBL fold metallo-hydrolase</fullName>
    </submittedName>
</protein>
<accession>A0A927H414</accession>
<comment type="catalytic activity">
    <reaction evidence="1">
        <text>3',5'-cyclic CMP + H2O = CMP + H(+)</text>
        <dbReference type="Rhea" id="RHEA:72675"/>
        <dbReference type="ChEBI" id="CHEBI:15377"/>
        <dbReference type="ChEBI" id="CHEBI:15378"/>
        <dbReference type="ChEBI" id="CHEBI:58003"/>
        <dbReference type="ChEBI" id="CHEBI:60377"/>
    </reaction>
    <physiologicalReaction direction="left-to-right" evidence="1">
        <dbReference type="Rhea" id="RHEA:72676"/>
    </physiologicalReaction>
</comment>
<dbReference type="EMBL" id="JACXIY010000006">
    <property type="protein sequence ID" value="MBD2867931.1"/>
    <property type="molecule type" value="Genomic_DNA"/>
</dbReference>
<dbReference type="PIRSF" id="PIRSF038896">
    <property type="entry name" value="NAPE-PLD"/>
    <property type="match status" value="1"/>
</dbReference>
<feature type="domain" description="Metallo-beta-lactamase" evidence="5">
    <location>
        <begin position="247"/>
        <end position="314"/>
    </location>
</feature>
<dbReference type="InterPro" id="IPR001279">
    <property type="entry name" value="Metallo-B-lactamas"/>
</dbReference>
<dbReference type="PANTHER" id="PTHR15032:SF36">
    <property type="entry name" value="METALLO-BETA-LACTAMASE DOMAIN-CONTAINING PROTEIN"/>
    <property type="match status" value="1"/>
</dbReference>
<dbReference type="RefSeq" id="WP_190858865.1">
    <property type="nucleotide sequence ID" value="NZ_JACXIY010000006.1"/>
</dbReference>
<dbReference type="AlphaFoldDB" id="A0A927H414"/>
<evidence type="ECO:0000256" key="3">
    <source>
        <dbReference type="ARBA" id="ARBA00048505"/>
    </source>
</evidence>
<dbReference type="Gene3D" id="3.60.15.10">
    <property type="entry name" value="Ribonuclease Z/Hydroxyacylglutathione hydrolase-like"/>
    <property type="match status" value="1"/>
</dbReference>
<evidence type="ECO:0000259" key="5">
    <source>
        <dbReference type="Pfam" id="PF12706"/>
    </source>
</evidence>